<comment type="caution">
    <text evidence="8">The sequence shown here is derived from an EMBL/GenBank/DDBJ whole genome shotgun (WGS) entry which is preliminary data.</text>
</comment>
<evidence type="ECO:0000256" key="5">
    <source>
        <dbReference type="ARBA" id="ARBA00023004"/>
    </source>
</evidence>
<dbReference type="InterPro" id="IPR050597">
    <property type="entry name" value="Cytochrome_c_Oxidase_Subunit"/>
</dbReference>
<dbReference type="Gene3D" id="1.10.760.10">
    <property type="entry name" value="Cytochrome c-like domain"/>
    <property type="match status" value="1"/>
</dbReference>
<dbReference type="Pfam" id="PF00034">
    <property type="entry name" value="Cytochrom_C"/>
    <property type="match status" value="1"/>
</dbReference>
<dbReference type="InterPro" id="IPR036909">
    <property type="entry name" value="Cyt_c-like_dom_sf"/>
</dbReference>
<dbReference type="PROSITE" id="PS51007">
    <property type="entry name" value="CYTC"/>
    <property type="match status" value="1"/>
</dbReference>
<keyword evidence="9" id="KW-1185">Reference proteome</keyword>
<dbReference type="PRINTS" id="PR00605">
    <property type="entry name" value="CYTCHROMECIC"/>
</dbReference>
<dbReference type="PANTHER" id="PTHR33751:SF1">
    <property type="entry name" value="CBB3-TYPE CYTOCHROME C OXIDASE SUBUNIT FIXP"/>
    <property type="match status" value="1"/>
</dbReference>
<evidence type="ECO:0000259" key="7">
    <source>
        <dbReference type="PROSITE" id="PS51007"/>
    </source>
</evidence>
<keyword evidence="3 6" id="KW-0479">Metal-binding</keyword>
<dbReference type="InterPro" id="IPR008168">
    <property type="entry name" value="Cyt_C_IC"/>
</dbReference>
<keyword evidence="5 6" id="KW-0408">Iron</keyword>
<dbReference type="EMBL" id="JAGETV010000001">
    <property type="protein sequence ID" value="MBO1925996.1"/>
    <property type="molecule type" value="Genomic_DNA"/>
</dbReference>
<evidence type="ECO:0000256" key="1">
    <source>
        <dbReference type="ARBA" id="ARBA00022448"/>
    </source>
</evidence>
<accession>A0ABS3Q137</accession>
<evidence type="ECO:0000256" key="2">
    <source>
        <dbReference type="ARBA" id="ARBA00022617"/>
    </source>
</evidence>
<gene>
    <name evidence="8" type="ORF">J3998_00270</name>
</gene>
<proteinExistence type="predicted"/>
<reference evidence="8 9" key="1">
    <citation type="submission" date="2021-03" db="EMBL/GenBank/DDBJ databases">
        <title>Thiomicrorhabdus sp.nov.,novel sulfur-oxidizing bacteria isolated from coastal sediment.</title>
        <authorList>
            <person name="Liu X."/>
        </authorList>
    </citation>
    <scope>NUCLEOTIDE SEQUENCE [LARGE SCALE GENOMIC DNA]</scope>
    <source>
        <strain evidence="8 9">6S2-11</strain>
    </source>
</reference>
<evidence type="ECO:0000313" key="8">
    <source>
        <dbReference type="EMBL" id="MBO1925996.1"/>
    </source>
</evidence>
<sequence>MQQMVETKAKEAVAAATAGVSGEKVYATCIGCHGAAGEGGVGPKLAGQEVTAIVDKLQRYKAGEQVGPMTGMMAPMASGLSDDDMQAVAEYVNSL</sequence>
<evidence type="ECO:0000256" key="3">
    <source>
        <dbReference type="ARBA" id="ARBA00022723"/>
    </source>
</evidence>
<dbReference type="Proteomes" id="UP000664835">
    <property type="component" value="Unassembled WGS sequence"/>
</dbReference>
<name>A0ABS3Q137_9GAMM</name>
<keyword evidence="2 6" id="KW-0349">Heme</keyword>
<evidence type="ECO:0000313" key="9">
    <source>
        <dbReference type="Proteomes" id="UP000664835"/>
    </source>
</evidence>
<dbReference type="InterPro" id="IPR009056">
    <property type="entry name" value="Cyt_c-like_dom"/>
</dbReference>
<evidence type="ECO:0000256" key="4">
    <source>
        <dbReference type="ARBA" id="ARBA00022982"/>
    </source>
</evidence>
<dbReference type="PANTHER" id="PTHR33751">
    <property type="entry name" value="CBB3-TYPE CYTOCHROME C OXIDASE SUBUNIT FIXP"/>
    <property type="match status" value="1"/>
</dbReference>
<keyword evidence="1" id="KW-0813">Transport</keyword>
<feature type="domain" description="Cytochrome c" evidence="7">
    <location>
        <begin position="17"/>
        <end position="95"/>
    </location>
</feature>
<keyword evidence="4" id="KW-0249">Electron transport</keyword>
<evidence type="ECO:0000256" key="6">
    <source>
        <dbReference type="PROSITE-ProRule" id="PRU00433"/>
    </source>
</evidence>
<dbReference type="SUPFAM" id="SSF46626">
    <property type="entry name" value="Cytochrome c"/>
    <property type="match status" value="1"/>
</dbReference>
<organism evidence="8 9">
    <name type="scientific">Thiomicrorhabdus marina</name>
    <dbReference type="NCBI Taxonomy" id="2818442"/>
    <lineage>
        <taxon>Bacteria</taxon>
        <taxon>Pseudomonadati</taxon>
        <taxon>Pseudomonadota</taxon>
        <taxon>Gammaproteobacteria</taxon>
        <taxon>Thiotrichales</taxon>
        <taxon>Piscirickettsiaceae</taxon>
        <taxon>Thiomicrorhabdus</taxon>
    </lineage>
</organism>
<protein>
    <submittedName>
        <fullName evidence="8">C-type cytochrome</fullName>
    </submittedName>
</protein>